<dbReference type="InterPro" id="IPR042266">
    <property type="entry name" value="PPPDE_sf"/>
</dbReference>
<keyword evidence="6" id="KW-1185">Reference proteome</keyword>
<dbReference type="EMBL" id="JAOPGA020001514">
    <property type="protein sequence ID" value="KAL0489113.1"/>
    <property type="molecule type" value="Genomic_DNA"/>
</dbReference>
<dbReference type="GO" id="GO:0016579">
    <property type="term" value="P:protein deubiquitination"/>
    <property type="evidence" value="ECO:0007669"/>
    <property type="project" value="TreeGrafter"/>
</dbReference>
<evidence type="ECO:0000256" key="2">
    <source>
        <dbReference type="ARBA" id="ARBA00022670"/>
    </source>
</evidence>
<accession>A0AAW2ZJG1</accession>
<dbReference type="PROSITE" id="PS51858">
    <property type="entry name" value="PPPDE"/>
    <property type="match status" value="1"/>
</dbReference>
<gene>
    <name evidence="5" type="ORF">AKO1_009041</name>
</gene>
<evidence type="ECO:0000256" key="1">
    <source>
        <dbReference type="ARBA" id="ARBA00008140"/>
    </source>
</evidence>
<reference evidence="5 6" key="1">
    <citation type="submission" date="2024-03" db="EMBL/GenBank/DDBJ databases">
        <title>The Acrasis kona genome and developmental transcriptomes reveal deep origins of eukaryotic multicellular pathways.</title>
        <authorList>
            <person name="Sheikh S."/>
            <person name="Fu C.-J."/>
            <person name="Brown M.W."/>
            <person name="Baldauf S.L."/>
        </authorList>
    </citation>
    <scope>NUCLEOTIDE SEQUENCE [LARGE SCALE GENOMIC DNA]</scope>
    <source>
        <strain evidence="5 6">ATCC MYA-3509</strain>
    </source>
</reference>
<dbReference type="SMART" id="SM01179">
    <property type="entry name" value="DUF862"/>
    <property type="match status" value="1"/>
</dbReference>
<dbReference type="Proteomes" id="UP001431209">
    <property type="component" value="Unassembled WGS sequence"/>
</dbReference>
<protein>
    <submittedName>
        <fullName evidence="5">Desumoylating isopeptidase</fullName>
    </submittedName>
</protein>
<evidence type="ECO:0000313" key="6">
    <source>
        <dbReference type="Proteomes" id="UP001431209"/>
    </source>
</evidence>
<dbReference type="PANTHER" id="PTHR12378:SF80">
    <property type="entry name" value="IP06716P-RELATED"/>
    <property type="match status" value="1"/>
</dbReference>
<feature type="domain" description="PPPDE" evidence="4">
    <location>
        <begin position="3"/>
        <end position="142"/>
    </location>
</feature>
<sequence>MKSKVILHVYDLNPQYNSLSGAFGLGTYHTGVEVFGAEYTFGEGGITNHGPKQADNGDTCIYNQSIELGETDLMRSDMSGKVTAKLKKDGFLGRNYDPLAKNCNHFSDALAKILLETDKGVIPNWINRSSTVGNWFKTKFQK</sequence>
<evidence type="ECO:0000313" key="5">
    <source>
        <dbReference type="EMBL" id="KAL0489113.1"/>
    </source>
</evidence>
<dbReference type="Gene3D" id="3.90.1720.30">
    <property type="entry name" value="PPPDE domains"/>
    <property type="match status" value="1"/>
</dbReference>
<evidence type="ECO:0000256" key="3">
    <source>
        <dbReference type="ARBA" id="ARBA00022801"/>
    </source>
</evidence>
<dbReference type="Pfam" id="PF05903">
    <property type="entry name" value="Peptidase_C97"/>
    <property type="match status" value="1"/>
</dbReference>
<organism evidence="5 6">
    <name type="scientific">Acrasis kona</name>
    <dbReference type="NCBI Taxonomy" id="1008807"/>
    <lineage>
        <taxon>Eukaryota</taxon>
        <taxon>Discoba</taxon>
        <taxon>Heterolobosea</taxon>
        <taxon>Tetramitia</taxon>
        <taxon>Eutetramitia</taxon>
        <taxon>Acrasidae</taxon>
        <taxon>Acrasis</taxon>
    </lineage>
</organism>
<evidence type="ECO:0000259" key="4">
    <source>
        <dbReference type="PROSITE" id="PS51858"/>
    </source>
</evidence>
<comment type="caution">
    <text evidence="5">The sequence shown here is derived from an EMBL/GenBank/DDBJ whole genome shotgun (WGS) entry which is preliminary data.</text>
</comment>
<dbReference type="AlphaFoldDB" id="A0AAW2ZJG1"/>
<comment type="similarity">
    <text evidence="1">Belongs to the DeSI family.</text>
</comment>
<dbReference type="PANTHER" id="PTHR12378">
    <property type="entry name" value="DESUMOYLATING ISOPEPTIDASE"/>
    <property type="match status" value="1"/>
</dbReference>
<keyword evidence="2" id="KW-0645">Protease</keyword>
<dbReference type="GO" id="GO:0101005">
    <property type="term" value="F:deubiquitinase activity"/>
    <property type="evidence" value="ECO:0007669"/>
    <property type="project" value="TreeGrafter"/>
</dbReference>
<name>A0AAW2ZJG1_9EUKA</name>
<keyword evidence="3" id="KW-0378">Hydrolase</keyword>
<proteinExistence type="inferred from homology"/>
<dbReference type="InterPro" id="IPR008580">
    <property type="entry name" value="PPPDE_dom"/>
</dbReference>
<dbReference type="GO" id="GO:0006508">
    <property type="term" value="P:proteolysis"/>
    <property type="evidence" value="ECO:0007669"/>
    <property type="project" value="UniProtKB-KW"/>
</dbReference>